<protein>
    <submittedName>
        <fullName evidence="2">T-complex protein 1 subunit eta</fullName>
    </submittedName>
</protein>
<evidence type="ECO:0000256" key="1">
    <source>
        <dbReference type="SAM" id="MobiDB-lite"/>
    </source>
</evidence>
<dbReference type="Proteomes" id="UP000078348">
    <property type="component" value="Unassembled WGS sequence"/>
</dbReference>
<accession>A0A196SG42</accession>
<sequence>SLSSACEAACAILSVDQTVKNPKSQQAQLEAQPPKLNMGAMGGRPMNMNGMKVLKGRGGK</sequence>
<proteinExistence type="predicted"/>
<feature type="region of interest" description="Disordered" evidence="1">
    <location>
        <begin position="23"/>
        <end position="60"/>
    </location>
</feature>
<organism evidence="2 3">
    <name type="scientific">Blastocystis sp. subtype 1 (strain ATCC 50177 / NandII)</name>
    <dbReference type="NCBI Taxonomy" id="478820"/>
    <lineage>
        <taxon>Eukaryota</taxon>
        <taxon>Sar</taxon>
        <taxon>Stramenopiles</taxon>
        <taxon>Bigyra</taxon>
        <taxon>Opalozoa</taxon>
        <taxon>Opalinata</taxon>
        <taxon>Blastocystidae</taxon>
        <taxon>Blastocystis</taxon>
    </lineage>
</organism>
<dbReference type="AlphaFoldDB" id="A0A196SG42"/>
<dbReference type="OrthoDB" id="1935484at2759"/>
<reference evidence="2 3" key="1">
    <citation type="submission" date="2016-05" db="EMBL/GenBank/DDBJ databases">
        <title>Nuclear genome of Blastocystis sp. subtype 1 NandII.</title>
        <authorList>
            <person name="Gentekaki E."/>
            <person name="Curtis B."/>
            <person name="Stairs C."/>
            <person name="Eme L."/>
            <person name="Herman E."/>
            <person name="Klimes V."/>
            <person name="Arias M.C."/>
            <person name="Elias M."/>
            <person name="Hilliou F."/>
            <person name="Klute M."/>
            <person name="Malik S.-B."/>
            <person name="Pightling A."/>
            <person name="Rachubinski R."/>
            <person name="Salas D."/>
            <person name="Schlacht A."/>
            <person name="Suga H."/>
            <person name="Archibald J."/>
            <person name="Ball S.G."/>
            <person name="Clark G."/>
            <person name="Dacks J."/>
            <person name="Van Der Giezen M."/>
            <person name="Tsaousis A."/>
            <person name="Roger A."/>
        </authorList>
    </citation>
    <scope>NUCLEOTIDE SEQUENCE [LARGE SCALE GENOMIC DNA]</scope>
    <source>
        <strain evidence="3">ATCC 50177 / NandII</strain>
    </source>
</reference>
<evidence type="ECO:0000313" key="2">
    <source>
        <dbReference type="EMBL" id="OAO15117.1"/>
    </source>
</evidence>
<keyword evidence="3" id="KW-1185">Reference proteome</keyword>
<dbReference type="EMBL" id="LXWW01000174">
    <property type="protein sequence ID" value="OAO15117.1"/>
    <property type="molecule type" value="Genomic_DNA"/>
</dbReference>
<comment type="caution">
    <text evidence="2">The sequence shown here is derived from an EMBL/GenBank/DDBJ whole genome shotgun (WGS) entry which is preliminary data.</text>
</comment>
<feature type="non-terminal residue" evidence="2">
    <location>
        <position position="1"/>
    </location>
</feature>
<gene>
    <name evidence="2" type="ORF">AV274_3207</name>
</gene>
<name>A0A196SG42_BLAHN</name>
<evidence type="ECO:0000313" key="3">
    <source>
        <dbReference type="Proteomes" id="UP000078348"/>
    </source>
</evidence>